<reference evidence="1 2" key="1">
    <citation type="submission" date="2021-01" db="EMBL/GenBank/DDBJ databases">
        <title>Cercospora kikuchii MAFF 305040 whole genome shotgun sequence.</title>
        <authorList>
            <person name="Kashiwa T."/>
            <person name="Suzuki T."/>
        </authorList>
    </citation>
    <scope>NUCLEOTIDE SEQUENCE [LARGE SCALE GENOMIC DNA]</scope>
    <source>
        <strain evidence="1 2">MAFF 305040</strain>
    </source>
</reference>
<dbReference type="Proteomes" id="UP000825890">
    <property type="component" value="Unassembled WGS sequence"/>
</dbReference>
<accession>A0A9P3CNM2</accession>
<evidence type="ECO:0000313" key="1">
    <source>
        <dbReference type="EMBL" id="GIZ44707.1"/>
    </source>
</evidence>
<comment type="caution">
    <text evidence="1">The sequence shown here is derived from an EMBL/GenBank/DDBJ whole genome shotgun (WGS) entry which is preliminary data.</text>
</comment>
<dbReference type="OrthoDB" id="10377333at2759"/>
<name>A0A9P3CNM2_9PEZI</name>
<gene>
    <name evidence="1" type="ORF">CKM354_000789800</name>
</gene>
<dbReference type="AlphaFoldDB" id="A0A9P3CNM2"/>
<proteinExistence type="predicted"/>
<sequence length="280" mass="30996">MAKPSYDQLEEQLKAAQEKADAATEEVAAVHGHLEAARRVLRIHDALPALPKATLLFTMKDVTDAAAVFAEQLDGISQHYHGCLGDFALLAELPDDGPDLAIEKVIECAEQELEERYCGSDSIGPLKKYDYVALAAVCIKADGHRVDDLNESYDPRPDIDVFVESKTDLLPTVEKIVYRKRSKNVKALPAATVRRETAKDAGTKRVAKAVFKKVWFQQTLKFLHELERKKIAEFLVPLVAEDALPVELMDMICAFCYDGDYIAQAPSIAAQNAPKASSRR</sequence>
<dbReference type="EMBL" id="BOLY01000005">
    <property type="protein sequence ID" value="GIZ44707.1"/>
    <property type="molecule type" value="Genomic_DNA"/>
</dbReference>
<keyword evidence="2" id="KW-1185">Reference proteome</keyword>
<evidence type="ECO:0000313" key="2">
    <source>
        <dbReference type="Proteomes" id="UP000825890"/>
    </source>
</evidence>
<dbReference type="RefSeq" id="XP_044659194.1">
    <property type="nucleotide sequence ID" value="XM_044803259.1"/>
</dbReference>
<protein>
    <submittedName>
        <fullName evidence="1">Uncharacterized protein</fullName>
    </submittedName>
</protein>
<dbReference type="GeneID" id="68293473"/>
<organism evidence="1 2">
    <name type="scientific">Cercospora kikuchii</name>
    <dbReference type="NCBI Taxonomy" id="84275"/>
    <lineage>
        <taxon>Eukaryota</taxon>
        <taxon>Fungi</taxon>
        <taxon>Dikarya</taxon>
        <taxon>Ascomycota</taxon>
        <taxon>Pezizomycotina</taxon>
        <taxon>Dothideomycetes</taxon>
        <taxon>Dothideomycetidae</taxon>
        <taxon>Mycosphaerellales</taxon>
        <taxon>Mycosphaerellaceae</taxon>
        <taxon>Cercospora</taxon>
    </lineage>
</organism>